<reference evidence="2" key="1">
    <citation type="journal article" date="2019" name="Int. J. Syst. Evol. Microbiol.">
        <title>The Global Catalogue of Microorganisms (GCM) 10K type strain sequencing project: providing services to taxonomists for standard genome sequencing and annotation.</title>
        <authorList>
            <consortium name="The Broad Institute Genomics Platform"/>
            <consortium name="The Broad Institute Genome Sequencing Center for Infectious Disease"/>
            <person name="Wu L."/>
            <person name="Ma J."/>
        </authorList>
    </citation>
    <scope>NUCLEOTIDE SEQUENCE [LARGE SCALE GENOMIC DNA]</scope>
    <source>
        <strain evidence="2">NBRC 15640</strain>
    </source>
</reference>
<dbReference type="EMBL" id="BSNX01000075">
    <property type="protein sequence ID" value="GLQ76042.1"/>
    <property type="molecule type" value="Genomic_DNA"/>
</dbReference>
<dbReference type="InterPro" id="IPR022217">
    <property type="entry name" value="Prot_inh_I10_marinostatin"/>
</dbReference>
<dbReference type="RefSeq" id="WP_101111714.1">
    <property type="nucleotide sequence ID" value="NZ_AP025145.1"/>
</dbReference>
<comment type="caution">
    <text evidence="1">The sequence shown here is derived from an EMBL/GenBank/DDBJ whole genome shotgun (WGS) entry which is preliminary data.</text>
</comment>
<accession>A0AAV5NZT9</accession>
<evidence type="ECO:0000313" key="2">
    <source>
        <dbReference type="Proteomes" id="UP001156690"/>
    </source>
</evidence>
<gene>
    <name evidence="1" type="ORF">GCM10007932_54050</name>
</gene>
<evidence type="ECO:0000313" key="1">
    <source>
        <dbReference type="EMBL" id="GLQ76042.1"/>
    </source>
</evidence>
<proteinExistence type="predicted"/>
<evidence type="ECO:0008006" key="3">
    <source>
        <dbReference type="Google" id="ProtNLM"/>
    </source>
</evidence>
<keyword evidence="2" id="KW-1185">Reference proteome</keyword>
<dbReference type="AlphaFoldDB" id="A0AAV5NZT9"/>
<dbReference type="NCBIfam" id="NF033738">
    <property type="entry name" value="microvirid_RiPP"/>
    <property type="match status" value="1"/>
</dbReference>
<dbReference type="Pfam" id="PF12559">
    <property type="entry name" value="Inhibitor_I10"/>
    <property type="match status" value="1"/>
</dbReference>
<organism evidence="1 2">
    <name type="scientific">Vibrio penaeicida</name>
    <dbReference type="NCBI Taxonomy" id="104609"/>
    <lineage>
        <taxon>Bacteria</taxon>
        <taxon>Pseudomonadati</taxon>
        <taxon>Pseudomonadota</taxon>
        <taxon>Gammaproteobacteria</taxon>
        <taxon>Vibrionales</taxon>
        <taxon>Vibrionaceae</taxon>
        <taxon>Vibrio</taxon>
    </lineage>
</organism>
<sequence>MSKNTPFFNNFIEADTLTEEEANQISGGIVNFGGISTRKAPSDDDEGFAIATRKAPSDDDEGFEIATRKAPSDDDEGTAIVFPTW</sequence>
<name>A0AAV5NZT9_9VIBR</name>
<protein>
    <recommendedName>
        <fullName evidence="3">Bacteriocin</fullName>
    </recommendedName>
</protein>
<dbReference type="Proteomes" id="UP001156690">
    <property type="component" value="Unassembled WGS sequence"/>
</dbReference>